<keyword evidence="3" id="KW-0456">Lyase</keyword>
<gene>
    <name evidence="5" type="ORF">ACK2TP_05320</name>
</gene>
<proteinExistence type="inferred from homology"/>
<name>A0ABW9KJP0_9BACT</name>
<sequence length="252" mass="26490">MIQQSLKDRLAAREVIVGTFVKTPSPIVAEVLALTPLDCICLDAEHAPFDRGTLDTCILAARAGGMDSLVRIPSAAPEHILNALDCGATGVVVPHVRSAEQAEAIAKAAHYGNGGRGYAGSSRAAGYNTVAMAQHQQNSAARTVVIAQIEDPEAVDDIEAIARVSGVDALFIGRVDLTVAYGAESQDDPRVVAAVDRIVTAAVAADKPVGMFLARVEDVPHWRERGATLFLLGSDHTFLLAGARDLAARVKH</sequence>
<evidence type="ECO:0000256" key="1">
    <source>
        <dbReference type="ARBA" id="ARBA00005568"/>
    </source>
</evidence>
<dbReference type="PANTHER" id="PTHR30502:SF0">
    <property type="entry name" value="PHOSPHOENOLPYRUVATE CARBOXYLASE FAMILY PROTEIN"/>
    <property type="match status" value="1"/>
</dbReference>
<comment type="similarity">
    <text evidence="1">Belongs to the HpcH/HpaI aldolase family.</text>
</comment>
<evidence type="ECO:0000259" key="4">
    <source>
        <dbReference type="Pfam" id="PF03328"/>
    </source>
</evidence>
<dbReference type="PANTHER" id="PTHR30502">
    <property type="entry name" value="2-KETO-3-DEOXY-L-RHAMNONATE ALDOLASE"/>
    <property type="match status" value="1"/>
</dbReference>
<keyword evidence="2" id="KW-0479">Metal-binding</keyword>
<dbReference type="Pfam" id="PF03328">
    <property type="entry name" value="HpcH_HpaI"/>
    <property type="match status" value="1"/>
</dbReference>
<evidence type="ECO:0000256" key="2">
    <source>
        <dbReference type="ARBA" id="ARBA00022723"/>
    </source>
</evidence>
<evidence type="ECO:0000256" key="3">
    <source>
        <dbReference type="ARBA" id="ARBA00023239"/>
    </source>
</evidence>
<dbReference type="RefSeq" id="WP_263413291.1">
    <property type="nucleotide sequence ID" value="NZ_BAABBH010000001.1"/>
</dbReference>
<keyword evidence="6" id="KW-1185">Reference proteome</keyword>
<feature type="domain" description="HpcH/HpaI aldolase/citrate lyase" evidence="4">
    <location>
        <begin position="18"/>
        <end position="238"/>
    </location>
</feature>
<evidence type="ECO:0000313" key="6">
    <source>
        <dbReference type="Proteomes" id="UP001634747"/>
    </source>
</evidence>
<dbReference type="EMBL" id="JBJYXY010000001">
    <property type="protein sequence ID" value="MFN2975176.1"/>
    <property type="molecule type" value="Genomic_DNA"/>
</dbReference>
<comment type="caution">
    <text evidence="5">The sequence shown here is derived from an EMBL/GenBank/DDBJ whole genome shotgun (WGS) entry which is preliminary data.</text>
</comment>
<dbReference type="InterPro" id="IPR005000">
    <property type="entry name" value="Aldolase/citrate-lyase_domain"/>
</dbReference>
<dbReference type="Gene3D" id="3.20.20.60">
    <property type="entry name" value="Phosphoenolpyruvate-binding domains"/>
    <property type="match status" value="1"/>
</dbReference>
<dbReference type="InterPro" id="IPR040442">
    <property type="entry name" value="Pyrv_kinase-like_dom_sf"/>
</dbReference>
<reference evidence="5 6" key="1">
    <citation type="submission" date="2024-12" db="EMBL/GenBank/DDBJ databases">
        <authorList>
            <person name="Lee Y."/>
        </authorList>
    </citation>
    <scope>NUCLEOTIDE SEQUENCE [LARGE SCALE GENOMIC DNA]</scope>
    <source>
        <strain evidence="5 6">03SUJ4</strain>
    </source>
</reference>
<dbReference type="Proteomes" id="UP001634747">
    <property type="component" value="Unassembled WGS sequence"/>
</dbReference>
<accession>A0ABW9KJP0</accession>
<protein>
    <submittedName>
        <fullName evidence="5">HpcH/HpaI aldolase family protein</fullName>
    </submittedName>
</protein>
<dbReference type="SUPFAM" id="SSF51621">
    <property type="entry name" value="Phosphoenolpyruvate/pyruvate domain"/>
    <property type="match status" value="1"/>
</dbReference>
<evidence type="ECO:0000313" key="5">
    <source>
        <dbReference type="EMBL" id="MFN2975176.1"/>
    </source>
</evidence>
<organism evidence="5 6">
    <name type="scientific">Terriglobus aquaticus</name>
    <dbReference type="NCBI Taxonomy" id="940139"/>
    <lineage>
        <taxon>Bacteria</taxon>
        <taxon>Pseudomonadati</taxon>
        <taxon>Acidobacteriota</taxon>
        <taxon>Terriglobia</taxon>
        <taxon>Terriglobales</taxon>
        <taxon>Acidobacteriaceae</taxon>
        <taxon>Terriglobus</taxon>
    </lineage>
</organism>
<dbReference type="InterPro" id="IPR015813">
    <property type="entry name" value="Pyrv/PenolPyrv_kinase-like_dom"/>
</dbReference>
<dbReference type="InterPro" id="IPR050251">
    <property type="entry name" value="HpcH-HpaI_aldolase"/>
</dbReference>